<gene>
    <name evidence="8" type="ORF">EDD31_0699</name>
</gene>
<evidence type="ECO:0000256" key="5">
    <source>
        <dbReference type="ARBA" id="ARBA00022989"/>
    </source>
</evidence>
<dbReference type="PANTHER" id="PTHR30106">
    <property type="entry name" value="INNER MEMBRANE PROTEIN YEIH-RELATED"/>
    <property type="match status" value="1"/>
</dbReference>
<feature type="transmembrane region" description="Helical" evidence="7">
    <location>
        <begin position="118"/>
        <end position="138"/>
    </location>
</feature>
<comment type="caution">
    <text evidence="8">The sequence shown here is derived from an EMBL/GenBank/DDBJ whole genome shotgun (WGS) entry which is preliminary data.</text>
</comment>
<dbReference type="GO" id="GO:0005886">
    <property type="term" value="C:plasma membrane"/>
    <property type="evidence" value="ECO:0007669"/>
    <property type="project" value="UniProtKB-SubCell"/>
</dbReference>
<dbReference type="EMBL" id="RKHK01000001">
    <property type="protein sequence ID" value="ROR72348.1"/>
    <property type="molecule type" value="Genomic_DNA"/>
</dbReference>
<feature type="transmembrane region" description="Helical" evidence="7">
    <location>
        <begin position="79"/>
        <end position="106"/>
    </location>
</feature>
<evidence type="ECO:0000256" key="2">
    <source>
        <dbReference type="ARBA" id="ARBA00007977"/>
    </source>
</evidence>
<dbReference type="InterPro" id="IPR018383">
    <property type="entry name" value="UPF0324_pro"/>
</dbReference>
<keyword evidence="5 7" id="KW-1133">Transmembrane helix</keyword>
<comment type="similarity">
    <text evidence="2">Belongs to the UPF0324 family.</text>
</comment>
<keyword evidence="3" id="KW-1003">Cell membrane</keyword>
<evidence type="ECO:0000256" key="6">
    <source>
        <dbReference type="ARBA" id="ARBA00023136"/>
    </source>
</evidence>
<proteinExistence type="inferred from homology"/>
<organism evidence="8 9">
    <name type="scientific">Bogoriella caseilytica</name>
    <dbReference type="NCBI Taxonomy" id="56055"/>
    <lineage>
        <taxon>Bacteria</taxon>
        <taxon>Bacillati</taxon>
        <taxon>Actinomycetota</taxon>
        <taxon>Actinomycetes</taxon>
        <taxon>Micrococcales</taxon>
        <taxon>Bogoriellaceae</taxon>
        <taxon>Bogoriella</taxon>
    </lineage>
</organism>
<keyword evidence="6 7" id="KW-0472">Membrane</keyword>
<feature type="transmembrane region" description="Helical" evidence="7">
    <location>
        <begin position="317"/>
        <end position="339"/>
    </location>
</feature>
<name>A0A3N2BAX7_9MICO</name>
<evidence type="ECO:0000313" key="9">
    <source>
        <dbReference type="Proteomes" id="UP000280668"/>
    </source>
</evidence>
<dbReference type="AlphaFoldDB" id="A0A3N2BAX7"/>
<evidence type="ECO:0000313" key="8">
    <source>
        <dbReference type="EMBL" id="ROR72348.1"/>
    </source>
</evidence>
<dbReference type="Pfam" id="PF03601">
    <property type="entry name" value="Cons_hypoth698"/>
    <property type="match status" value="1"/>
</dbReference>
<dbReference type="Proteomes" id="UP000280668">
    <property type="component" value="Unassembled WGS sequence"/>
</dbReference>
<evidence type="ECO:0000256" key="3">
    <source>
        <dbReference type="ARBA" id="ARBA00022475"/>
    </source>
</evidence>
<accession>A0A3N2BAX7</accession>
<feature type="transmembrane region" description="Helical" evidence="7">
    <location>
        <begin position="150"/>
        <end position="171"/>
    </location>
</feature>
<reference evidence="8 9" key="1">
    <citation type="submission" date="2018-11" db="EMBL/GenBank/DDBJ databases">
        <title>Sequencing the genomes of 1000 actinobacteria strains.</title>
        <authorList>
            <person name="Klenk H.-P."/>
        </authorList>
    </citation>
    <scope>NUCLEOTIDE SEQUENCE [LARGE SCALE GENOMIC DNA]</scope>
    <source>
        <strain evidence="8 9">DSM 11294</strain>
    </source>
</reference>
<feature type="transmembrane region" description="Helical" evidence="7">
    <location>
        <begin position="258"/>
        <end position="278"/>
    </location>
</feature>
<evidence type="ECO:0000256" key="1">
    <source>
        <dbReference type="ARBA" id="ARBA00004651"/>
    </source>
</evidence>
<keyword evidence="4 7" id="KW-0812">Transmembrane</keyword>
<evidence type="ECO:0000256" key="7">
    <source>
        <dbReference type="SAM" id="Phobius"/>
    </source>
</evidence>
<evidence type="ECO:0000256" key="4">
    <source>
        <dbReference type="ARBA" id="ARBA00022692"/>
    </source>
</evidence>
<keyword evidence="9" id="KW-1185">Reference proteome</keyword>
<comment type="subcellular location">
    <subcellularLocation>
        <location evidence="1">Cell membrane</location>
        <topology evidence="1">Multi-pass membrane protein</topology>
    </subcellularLocation>
</comment>
<feature type="transmembrane region" description="Helical" evidence="7">
    <location>
        <begin position="12"/>
        <end position="32"/>
    </location>
</feature>
<sequence length="340" mass="34382">MTASLLRPWPPLLRAWPALLAAGAAVGLGLLAPLISPLLIALALGALCANTPAVRALSAVAPGAKTMLRLGVVLLGTRLTWEAAAALGWRGVVVAVVTTAAVFAVTCWVGDRLGLERGLVTLVAAGFAICGAAAIAAVESGIRRRDRDVALALAMVTIFGTVMILALPLAANALQLSDLQLGVWAGASIHEVAQVVAAASVAGTVALTSATTVKLLRVALLAPAVVAARWRDDRSQPAPDTAAAALSSPSAVPRRAPLLPWFVVGFLLAAVAASAGLVPDAARPAIDNAGLVLLAAGMFGLGLGIRVRDLLPVPWRVVALSSFSTAVAAGLALLLVLTLW</sequence>
<dbReference type="RefSeq" id="WP_170163169.1">
    <property type="nucleotide sequence ID" value="NZ_RKHK01000001.1"/>
</dbReference>
<protein>
    <submittedName>
        <fullName evidence="8">Putative integral membrane protein (TIGR00698 family)</fullName>
    </submittedName>
</protein>
<feature type="transmembrane region" description="Helical" evidence="7">
    <location>
        <begin position="285"/>
        <end position="305"/>
    </location>
</feature>
<dbReference type="PANTHER" id="PTHR30106:SF2">
    <property type="entry name" value="UPF0324 INNER MEMBRANE PROTEIN YEIH"/>
    <property type="match status" value="1"/>
</dbReference>